<accession>A0ABY6Q787</accession>
<dbReference type="Proteomes" id="UP001317963">
    <property type="component" value="Chromosome"/>
</dbReference>
<keyword evidence="3" id="KW-1185">Reference proteome</keyword>
<dbReference type="Gene3D" id="1.10.10.10">
    <property type="entry name" value="Winged helix-like DNA-binding domain superfamily/Winged helix DNA-binding domain"/>
    <property type="match status" value="1"/>
</dbReference>
<dbReference type="PANTHER" id="PTHR37318:SF1">
    <property type="entry name" value="BSL7504 PROTEIN"/>
    <property type="match status" value="1"/>
</dbReference>
<dbReference type="PANTHER" id="PTHR37318">
    <property type="entry name" value="BSL7504 PROTEIN"/>
    <property type="match status" value="1"/>
</dbReference>
<dbReference type="SUPFAM" id="SSF46785">
    <property type="entry name" value="Winged helix' DNA-binding domain"/>
    <property type="match status" value="1"/>
</dbReference>
<organism evidence="2 3">
    <name type="scientific">Candidatus Paraluminiphilus aquimaris</name>
    <dbReference type="NCBI Taxonomy" id="2518994"/>
    <lineage>
        <taxon>Bacteria</taxon>
        <taxon>Pseudomonadati</taxon>
        <taxon>Pseudomonadota</taxon>
        <taxon>Gammaproteobacteria</taxon>
        <taxon>Cellvibrionales</taxon>
        <taxon>Halieaceae</taxon>
        <taxon>Candidatus Paraluminiphilus</taxon>
    </lineage>
</organism>
<protein>
    <submittedName>
        <fullName evidence="2">Transcriptional regulator</fullName>
    </submittedName>
</protein>
<sequence length="105" mass="11758">MTDSPKPTFEFDLIDDLIHSRVRLATMAYLSGAGTADFNAIKAVVKATDGNISVHLRKLEDAGYLISVKQFSGRKPQTLYSISDTGRSAWQRYLKHMSDLLDNHE</sequence>
<dbReference type="RefSeq" id="WP_279241630.1">
    <property type="nucleotide sequence ID" value="NZ_CP036501.1"/>
</dbReference>
<dbReference type="Pfam" id="PF13601">
    <property type="entry name" value="HTH_34"/>
    <property type="match status" value="1"/>
</dbReference>
<evidence type="ECO:0000259" key="1">
    <source>
        <dbReference type="Pfam" id="PF13601"/>
    </source>
</evidence>
<proteinExistence type="predicted"/>
<evidence type="ECO:0000313" key="2">
    <source>
        <dbReference type="EMBL" id="UZP75152.1"/>
    </source>
</evidence>
<dbReference type="EMBL" id="CP036501">
    <property type="protein sequence ID" value="UZP75152.1"/>
    <property type="molecule type" value="Genomic_DNA"/>
</dbReference>
<gene>
    <name evidence="2" type="ORF">E0F26_10565</name>
</gene>
<reference evidence="2 3" key="1">
    <citation type="submission" date="2019-02" db="EMBL/GenBank/DDBJ databases">
        <title>Halieaceae_genomes.</title>
        <authorList>
            <person name="Li S.-H."/>
        </authorList>
    </citation>
    <scope>NUCLEOTIDE SEQUENCE [LARGE SCALE GENOMIC DNA]</scope>
    <source>
        <strain evidence="2 3">JH123</strain>
    </source>
</reference>
<evidence type="ECO:0000313" key="3">
    <source>
        <dbReference type="Proteomes" id="UP001317963"/>
    </source>
</evidence>
<dbReference type="InterPro" id="IPR036388">
    <property type="entry name" value="WH-like_DNA-bd_sf"/>
</dbReference>
<name>A0ABY6Q787_9GAMM</name>
<dbReference type="InterPro" id="IPR027395">
    <property type="entry name" value="WH_DNA-bd_dom"/>
</dbReference>
<feature type="domain" description="Winged helix DNA-binding" evidence="1">
    <location>
        <begin position="22"/>
        <end position="100"/>
    </location>
</feature>
<dbReference type="InterPro" id="IPR036390">
    <property type="entry name" value="WH_DNA-bd_sf"/>
</dbReference>